<evidence type="ECO:0000259" key="24">
    <source>
        <dbReference type="SMART" id="SM00831"/>
    </source>
</evidence>
<gene>
    <name evidence="25" type="ORF">GSTENG00029836001</name>
</gene>
<dbReference type="Pfam" id="PF08282">
    <property type="entry name" value="Hydrolase_3"/>
    <property type="match status" value="1"/>
</dbReference>
<dbReference type="GO" id="GO:0016887">
    <property type="term" value="F:ATP hydrolysis activity"/>
    <property type="evidence" value="ECO:0007669"/>
    <property type="project" value="InterPro"/>
</dbReference>
<feature type="transmembrane region" description="Helical" evidence="23">
    <location>
        <begin position="884"/>
        <end position="905"/>
    </location>
</feature>
<dbReference type="SUPFAM" id="SSF81665">
    <property type="entry name" value="Calcium ATPase, transmembrane domain M"/>
    <property type="match status" value="1"/>
</dbReference>
<comment type="caution">
    <text evidence="25">The sequence shown here is derived from an EMBL/GenBank/DDBJ whole genome shotgun (WGS) entry which is preliminary data.</text>
</comment>
<evidence type="ECO:0000256" key="14">
    <source>
        <dbReference type="ARBA" id="ARBA00022842"/>
    </source>
</evidence>
<dbReference type="InterPro" id="IPR008250">
    <property type="entry name" value="ATPase_P-typ_transduc_dom_A_sf"/>
</dbReference>
<dbReference type="InterPro" id="IPR018303">
    <property type="entry name" value="ATPase_P-typ_P_site"/>
</dbReference>
<keyword evidence="8" id="KW-0109">Calcium transport</keyword>
<dbReference type="Pfam" id="PF12424">
    <property type="entry name" value="ATP_Ca_trans_C"/>
    <property type="match status" value="1"/>
</dbReference>
<dbReference type="InterPro" id="IPR036412">
    <property type="entry name" value="HAD-like_sf"/>
</dbReference>
<keyword evidence="10" id="KW-0479">Metal-binding</keyword>
<dbReference type="Gene3D" id="3.40.1110.10">
    <property type="entry name" value="Calcium-transporting ATPase, cytoplasmic domain N"/>
    <property type="match status" value="1"/>
</dbReference>
<keyword evidence="9 23" id="KW-0812">Transmembrane</keyword>
<keyword evidence="7" id="KW-0597">Phosphoprotein</keyword>
<dbReference type="GO" id="GO:0005388">
    <property type="term" value="F:P-type calcium transporter activity"/>
    <property type="evidence" value="ECO:0007669"/>
    <property type="project" value="UniProtKB-EC"/>
</dbReference>
<evidence type="ECO:0000256" key="11">
    <source>
        <dbReference type="ARBA" id="ARBA00022741"/>
    </source>
</evidence>
<evidence type="ECO:0000256" key="9">
    <source>
        <dbReference type="ARBA" id="ARBA00022692"/>
    </source>
</evidence>
<dbReference type="GO" id="GO:0046872">
    <property type="term" value="F:metal ion binding"/>
    <property type="evidence" value="ECO:0007669"/>
    <property type="project" value="UniProtKB-KW"/>
</dbReference>
<dbReference type="InterPro" id="IPR022141">
    <property type="entry name" value="ATP_Ca_trans_C"/>
</dbReference>
<dbReference type="Pfam" id="PF13246">
    <property type="entry name" value="Cation_ATPase"/>
    <property type="match status" value="1"/>
</dbReference>
<comment type="subcellular location">
    <subcellularLocation>
        <location evidence="1">Cell membrane</location>
        <topology evidence="1">Multi-pass membrane protein</topology>
    </subcellularLocation>
</comment>
<evidence type="ECO:0000256" key="18">
    <source>
        <dbReference type="ARBA" id="ARBA00023065"/>
    </source>
</evidence>
<feature type="transmembrane region" description="Helical" evidence="23">
    <location>
        <begin position="448"/>
        <end position="474"/>
    </location>
</feature>
<feature type="region of interest" description="Disordered" evidence="22">
    <location>
        <begin position="1"/>
        <end position="20"/>
    </location>
</feature>
<dbReference type="InterPro" id="IPR001757">
    <property type="entry name" value="P_typ_ATPase"/>
</dbReference>
<dbReference type="SUPFAM" id="SSF81660">
    <property type="entry name" value="Metal cation-transporting ATPase, ATP-binding domain N"/>
    <property type="match status" value="1"/>
</dbReference>
<dbReference type="Gene3D" id="1.20.1110.10">
    <property type="entry name" value="Calcium-transporting ATPase, transmembrane domain"/>
    <property type="match status" value="2"/>
</dbReference>
<evidence type="ECO:0000256" key="16">
    <source>
        <dbReference type="ARBA" id="ARBA00022967"/>
    </source>
</evidence>
<dbReference type="PRINTS" id="PR00121">
    <property type="entry name" value="NAKATPASE"/>
</dbReference>
<feature type="transmembrane region" description="Helical" evidence="23">
    <location>
        <begin position="407"/>
        <end position="428"/>
    </location>
</feature>
<dbReference type="Pfam" id="PF00122">
    <property type="entry name" value="E1-E2_ATPase"/>
    <property type="match status" value="1"/>
</dbReference>
<keyword evidence="15" id="KW-0112">Calmodulin-binding</keyword>
<dbReference type="InterPro" id="IPR059000">
    <property type="entry name" value="ATPase_P-type_domA"/>
</dbReference>
<feature type="compositionally biased region" description="Low complexity" evidence="22">
    <location>
        <begin position="1340"/>
        <end position="1349"/>
    </location>
</feature>
<evidence type="ECO:0000256" key="12">
    <source>
        <dbReference type="ARBA" id="ARBA00022837"/>
    </source>
</evidence>
<dbReference type="InterPro" id="IPR006068">
    <property type="entry name" value="ATPase_P-typ_cation-transptr_C"/>
</dbReference>
<dbReference type="EC" id="7.2.2.10" evidence="3"/>
<evidence type="ECO:0000256" key="17">
    <source>
        <dbReference type="ARBA" id="ARBA00022989"/>
    </source>
</evidence>
<dbReference type="FunFam" id="1.20.1110.10:FF:000013">
    <property type="entry name" value="Calcium-transporting ATPase"/>
    <property type="match status" value="1"/>
</dbReference>
<evidence type="ECO:0000256" key="19">
    <source>
        <dbReference type="ARBA" id="ARBA00023136"/>
    </source>
</evidence>
<feature type="non-terminal residue" evidence="25">
    <location>
        <position position="1349"/>
    </location>
</feature>
<dbReference type="GO" id="GO:0005524">
    <property type="term" value="F:ATP binding"/>
    <property type="evidence" value="ECO:0007669"/>
    <property type="project" value="UniProtKB-KW"/>
</dbReference>
<evidence type="ECO:0000256" key="5">
    <source>
        <dbReference type="ARBA" id="ARBA00022448"/>
    </source>
</evidence>
<keyword evidence="17 23" id="KW-1133">Transmembrane helix</keyword>
<dbReference type="SFLD" id="SFLDF00027">
    <property type="entry name" value="p-type_atpase"/>
    <property type="match status" value="1"/>
</dbReference>
<dbReference type="InterPro" id="IPR023298">
    <property type="entry name" value="ATPase_P-typ_TM_dom_sf"/>
</dbReference>
<dbReference type="GO" id="GO:0030165">
    <property type="term" value="F:PDZ domain binding"/>
    <property type="evidence" value="ECO:0007669"/>
    <property type="project" value="TreeGrafter"/>
</dbReference>
<dbReference type="FunFam" id="1.20.1110.10:FF:000001">
    <property type="entry name" value="Calcium-transporting ATPase"/>
    <property type="match status" value="1"/>
</dbReference>
<dbReference type="SFLD" id="SFLDS00003">
    <property type="entry name" value="Haloacid_Dehalogenase"/>
    <property type="match status" value="1"/>
</dbReference>
<evidence type="ECO:0000256" key="8">
    <source>
        <dbReference type="ARBA" id="ARBA00022568"/>
    </source>
</evidence>
<evidence type="ECO:0000256" key="20">
    <source>
        <dbReference type="ARBA" id="ARBA00031771"/>
    </source>
</evidence>
<evidence type="ECO:0000256" key="22">
    <source>
        <dbReference type="SAM" id="MobiDB-lite"/>
    </source>
</evidence>
<dbReference type="EMBL" id="CAAE01015000">
    <property type="protein sequence ID" value="CAG08760.1"/>
    <property type="molecule type" value="Genomic_DNA"/>
</dbReference>
<dbReference type="KEGG" id="tng:GSTEN00029836G001"/>
<dbReference type="NCBIfam" id="TIGR01517">
    <property type="entry name" value="ATPase-IIB_Ca"/>
    <property type="match status" value="1"/>
</dbReference>
<dbReference type="PROSITE" id="PS00154">
    <property type="entry name" value="ATPASE_E1_E2"/>
    <property type="match status" value="1"/>
</dbReference>
<protein>
    <recommendedName>
        <fullName evidence="4">Plasma membrane calcium-transporting ATPase 1</fullName>
        <ecNumber evidence="3">7.2.2.10</ecNumber>
    </recommendedName>
    <alternativeName>
        <fullName evidence="21">Plasma membrane calcium ATPase isoform 1</fullName>
    </alternativeName>
    <alternativeName>
        <fullName evidence="20">Plasma membrane calcium pump isoform 1</fullName>
    </alternativeName>
</protein>
<proteinExistence type="inferred from homology"/>
<sequence length="1349" mass="149428">GTMANNSLRGSKHGRHGEANHEADFKCSLQELRSLMELRGAESVTRIQERYGDVGGLCARLRTSPVEGLDGNSEDIERRKTEFGQNIIPPKKPKTFVQLVWEALQDVTLIILEVAAIISLGLSFYRPPNAERQNCGRAAGGVENDGEAEAGWIEGAAILLSVVCVVLVTAFNDWSKEKQFRGLQSRIEQEQKFTVVRGGQVVQIKVSEIIVGDIAQVKYGDLLPADGVLIQGNDLRIDESSLTGESDHVKKSLDKDPMLLSGTHVMEGSGKMVVTAVGVNSQTGIIFTLLGASEEGDGDSEGKADRDKKKREKKKKEKKEKKSKKDDKDKKAHSENSKFCLMNKTDVYVYINFIIFFVVKNKDGTTETQPLNQDGEPEVKKNLPKKEKSVLQGKLTKLAVQIGKAGLFMSALTVLILITRFLIDTFWVQGVVWTQECLPIYGQFLVKFFIIGVTVLVVAVPEGLPLAVTISLAYSVKKMMKDNNLVRHLDACETMGNATAICSDKTGTLTMNRMTVVQAYITGRFYKNVPEPDLIPVKILDLLVLGIGVNCAYTTKIMPPEKEGGLPRQVGNKTECALLGLALDLRRDYQSIRNEIPEERLFKVYTFNSVRKSMSTVLKNHDGSYRMFSKGASEILLKKCCKILMVNGETRAFKPRDRDDLVKKVVEPMASEGLRTICLAYRDFPASEGEPNWDNEGHILTGLTCIAVVGIEDPVRPEVPEAIRKCQRAGITVRMVTGDNINTARAIATKCGIIHPGDDFLCIEGREFNRRIRNELGEIEQERIDKIWPKLRVLARSSPTDKHTLVKGIIDSTVLEQRQVVAVTGDGTNDGPALKKADVGFAMGIAGTDVAKEASDIILTDDNFSSIVKAVMWGRNVYDSISKFLQFQLTVNVVAVIVAFTGACITQDSPLKAVQMLWVNLIMDTFASLALATEPPTEALLLRNPYGRKKPLISRTMMKNILGHAVYQLTTIFVLLFIGEKMFDIDSGRNAPLHGPPSEHYTIVFNTFVLMQIFNELNARKIHGERNVFEGVFNNPIFCSIVLGTLIIQVRPQEPGERGPVAGGVEAAVLVPQDHGDPRPFFFFMQILIVQFGGKPFSCMRLTIEQWLWCVFFGLGSLLWGQVRPDSIISHLSLTSSVKKDLVLLCFRFAYSISASASQLVSSVPTSWLKFLKTAGHGTQREEIPEEELEEMKDRDEIDHAEMELRRGHVLWCRGLNRIQTQIRVVNAFRDSVSPYEGLETPESRSSIHNFMTHPEFRIEDSETHIPLIDEVEGEDDAPTKRNSIVIPPPLTGLSNLSHLPSSPNQNNNATDSIVPLLKDPSRSGLVAPNSPGLPPCPGSPLHSLETSL</sequence>
<organism evidence="25">
    <name type="scientific">Tetraodon nigroviridis</name>
    <name type="common">Spotted green pufferfish</name>
    <name type="synonym">Chelonodon nigroviridis</name>
    <dbReference type="NCBI Taxonomy" id="99883"/>
    <lineage>
        <taxon>Eukaryota</taxon>
        <taxon>Metazoa</taxon>
        <taxon>Chordata</taxon>
        <taxon>Craniata</taxon>
        <taxon>Vertebrata</taxon>
        <taxon>Euteleostomi</taxon>
        <taxon>Actinopterygii</taxon>
        <taxon>Neopterygii</taxon>
        <taxon>Teleostei</taxon>
        <taxon>Neoteleostei</taxon>
        <taxon>Acanthomorphata</taxon>
        <taxon>Eupercaria</taxon>
        <taxon>Tetraodontiformes</taxon>
        <taxon>Tetradontoidea</taxon>
        <taxon>Tetraodontidae</taxon>
        <taxon>Tetraodon</taxon>
    </lineage>
</organism>
<keyword evidence="18" id="KW-0406">Ion transport</keyword>
<evidence type="ECO:0000256" key="10">
    <source>
        <dbReference type="ARBA" id="ARBA00022723"/>
    </source>
</evidence>
<feature type="compositionally biased region" description="Low complexity" evidence="22">
    <location>
        <begin position="1295"/>
        <end position="1309"/>
    </location>
</feature>
<dbReference type="InterPro" id="IPR006408">
    <property type="entry name" value="P-type_ATPase_IIB"/>
</dbReference>
<feature type="transmembrane region" description="Helical" evidence="23">
    <location>
        <begin position="961"/>
        <end position="979"/>
    </location>
</feature>
<dbReference type="PRINTS" id="PR00119">
    <property type="entry name" value="CATATPASE"/>
</dbReference>
<dbReference type="SFLD" id="SFLDG00002">
    <property type="entry name" value="C1.7:_P-type_atpase_like"/>
    <property type="match status" value="1"/>
</dbReference>
<dbReference type="GO" id="GO:0051480">
    <property type="term" value="P:regulation of cytosolic calcium ion concentration"/>
    <property type="evidence" value="ECO:0007669"/>
    <property type="project" value="TreeGrafter"/>
</dbReference>
<dbReference type="CDD" id="cd02081">
    <property type="entry name" value="P-type_ATPase_Ca_PMCA-like"/>
    <property type="match status" value="1"/>
</dbReference>
<dbReference type="GO" id="GO:0005516">
    <property type="term" value="F:calmodulin binding"/>
    <property type="evidence" value="ECO:0007669"/>
    <property type="project" value="UniProtKB-KW"/>
</dbReference>
<dbReference type="InterPro" id="IPR023214">
    <property type="entry name" value="HAD_sf"/>
</dbReference>
<dbReference type="Pfam" id="PF00689">
    <property type="entry name" value="Cation_ATPase_C"/>
    <property type="match status" value="1"/>
</dbReference>
<dbReference type="FunFam" id="2.70.150.10:FF:000001">
    <property type="entry name" value="Calcium-transporting ATPase"/>
    <property type="match status" value="1"/>
</dbReference>
<keyword evidence="19 23" id="KW-0472">Membrane</keyword>
<dbReference type="FunFam" id="3.40.1110.10:FF:000002">
    <property type="entry name" value="Calcium-transporting ATPase"/>
    <property type="match status" value="1"/>
</dbReference>
<dbReference type="SUPFAM" id="SSF81653">
    <property type="entry name" value="Calcium ATPase, transduction domain A"/>
    <property type="match status" value="1"/>
</dbReference>
<reference evidence="25" key="1">
    <citation type="journal article" date="2004" name="Nature">
        <title>Genome duplication in the teleost fish Tetraodon nigroviridis reveals the early vertebrate proto-karyotype.</title>
        <authorList>
            <person name="Jaillon O."/>
            <person name="Aury J.-M."/>
            <person name="Brunet F."/>
            <person name="Petit J.-L."/>
            <person name="Stange-Thomann N."/>
            <person name="Mauceli E."/>
            <person name="Bouneau L."/>
            <person name="Fischer C."/>
            <person name="Ozouf-Costaz C."/>
            <person name="Bernot A."/>
            <person name="Nicaud S."/>
            <person name="Jaffe D."/>
            <person name="Fisher S."/>
            <person name="Lutfalla G."/>
            <person name="Dossat C."/>
            <person name="Segurens B."/>
            <person name="Dasilva C."/>
            <person name="Salanoubat M."/>
            <person name="Levy M."/>
            <person name="Boudet N."/>
            <person name="Castellano S."/>
            <person name="Anthouard V."/>
            <person name="Jubin C."/>
            <person name="Castelli V."/>
            <person name="Katinka M."/>
            <person name="Vacherie B."/>
            <person name="Biemont C."/>
            <person name="Skalli Z."/>
            <person name="Cattolico L."/>
            <person name="Poulain J."/>
            <person name="De Berardinis V."/>
            <person name="Cruaud C."/>
            <person name="Duprat S."/>
            <person name="Brottier P."/>
            <person name="Coutanceau J.-P."/>
            <person name="Gouzy J."/>
            <person name="Parra G."/>
            <person name="Lardier G."/>
            <person name="Chapple C."/>
            <person name="McKernan K.J."/>
            <person name="McEwan P."/>
            <person name="Bosak S."/>
            <person name="Kellis M."/>
            <person name="Volff J.-N."/>
            <person name="Guigo R."/>
            <person name="Zody M.C."/>
            <person name="Mesirov J."/>
            <person name="Lindblad-Toh K."/>
            <person name="Birren B."/>
            <person name="Nusbaum C."/>
            <person name="Kahn D."/>
            <person name="Robinson-Rechavi M."/>
            <person name="Laudet V."/>
            <person name="Schachter V."/>
            <person name="Quetier F."/>
            <person name="Saurin W."/>
            <person name="Scarpelli C."/>
            <person name="Wincker P."/>
            <person name="Lander E.S."/>
            <person name="Weissenbach J."/>
            <person name="Roest Crollius H."/>
        </authorList>
    </citation>
    <scope>NUCLEOTIDE SEQUENCE [LARGE SCALE GENOMIC DNA]</scope>
</reference>
<evidence type="ECO:0000313" key="25">
    <source>
        <dbReference type="EMBL" id="CAG08760.1"/>
    </source>
</evidence>
<evidence type="ECO:0000256" key="7">
    <source>
        <dbReference type="ARBA" id="ARBA00022553"/>
    </source>
</evidence>
<feature type="domain" description="Cation-transporting P-type ATPase N-terminal" evidence="24">
    <location>
        <begin position="48"/>
        <end position="124"/>
    </location>
</feature>
<dbReference type="SUPFAM" id="SSF56784">
    <property type="entry name" value="HAD-like"/>
    <property type="match status" value="1"/>
</dbReference>
<dbReference type="GO" id="GO:0005886">
    <property type="term" value="C:plasma membrane"/>
    <property type="evidence" value="ECO:0007669"/>
    <property type="project" value="UniProtKB-SubCell"/>
</dbReference>
<keyword evidence="14" id="KW-0460">Magnesium</keyword>
<keyword evidence="6" id="KW-1003">Cell membrane</keyword>
<evidence type="ECO:0000256" key="21">
    <source>
        <dbReference type="ARBA" id="ARBA00033160"/>
    </source>
</evidence>
<keyword evidence="12" id="KW-0106">Calcium</keyword>
<feature type="region of interest" description="Disordered" evidence="22">
    <location>
        <begin position="295"/>
        <end position="334"/>
    </location>
</feature>
<dbReference type="InterPro" id="IPR044492">
    <property type="entry name" value="P_typ_ATPase_HD_dom"/>
</dbReference>
<dbReference type="Pfam" id="PF00690">
    <property type="entry name" value="Cation_ATPase_N"/>
    <property type="match status" value="1"/>
</dbReference>
<dbReference type="FunFam" id="1.20.1110.10:FF:000002">
    <property type="entry name" value="Calcium-transporting ATPase"/>
    <property type="match status" value="1"/>
</dbReference>
<accession>Q4RS72</accession>
<feature type="non-terminal residue" evidence="25">
    <location>
        <position position="1"/>
    </location>
</feature>
<feature type="compositionally biased region" description="Basic and acidic residues" evidence="22">
    <location>
        <begin position="323"/>
        <end position="334"/>
    </location>
</feature>
<evidence type="ECO:0000256" key="23">
    <source>
        <dbReference type="SAM" id="Phobius"/>
    </source>
</evidence>
<dbReference type="InterPro" id="IPR004014">
    <property type="entry name" value="ATPase_P-typ_cation-transptr_N"/>
</dbReference>
<keyword evidence="5" id="KW-0813">Transport</keyword>
<dbReference type="PANTHER" id="PTHR24093:SF523">
    <property type="entry name" value="CALCIUM-TRANSPORTING ATPASE"/>
    <property type="match status" value="1"/>
</dbReference>
<feature type="compositionally biased region" description="Basic residues" evidence="22">
    <location>
        <begin position="308"/>
        <end position="322"/>
    </location>
</feature>
<evidence type="ECO:0000256" key="13">
    <source>
        <dbReference type="ARBA" id="ARBA00022840"/>
    </source>
</evidence>
<dbReference type="InterPro" id="IPR023299">
    <property type="entry name" value="ATPase_P-typ_cyto_dom_N"/>
</dbReference>
<name>Q4RS72_TETNG</name>
<dbReference type="NCBIfam" id="TIGR01494">
    <property type="entry name" value="ATPase_P-type"/>
    <property type="match status" value="3"/>
</dbReference>
<comment type="similarity">
    <text evidence="2">Belongs to the cation transport ATPase (P-type) (TC 3.A.3) family. Type IIB subfamily.</text>
</comment>
<feature type="region of interest" description="Disordered" evidence="22">
    <location>
        <begin position="1295"/>
        <end position="1349"/>
    </location>
</feature>
<keyword evidence="13" id="KW-0067">ATP-binding</keyword>
<dbReference type="FunFam" id="3.40.50.1000:FF:000007">
    <property type="entry name" value="Calcium-transporting ATPase"/>
    <property type="match status" value="1"/>
</dbReference>
<dbReference type="Gene3D" id="3.40.50.1000">
    <property type="entry name" value="HAD superfamily/HAD-like"/>
    <property type="match status" value="1"/>
</dbReference>
<evidence type="ECO:0000256" key="15">
    <source>
        <dbReference type="ARBA" id="ARBA00022860"/>
    </source>
</evidence>
<keyword evidence="11" id="KW-0547">Nucleotide-binding</keyword>
<evidence type="ECO:0000256" key="2">
    <source>
        <dbReference type="ARBA" id="ARBA00006124"/>
    </source>
</evidence>
<reference evidence="25" key="2">
    <citation type="submission" date="2004-02" db="EMBL/GenBank/DDBJ databases">
        <authorList>
            <consortium name="Genoscope"/>
            <consortium name="Whitehead Institute Centre for Genome Research"/>
        </authorList>
    </citation>
    <scope>NUCLEOTIDE SEQUENCE</scope>
</reference>
<dbReference type="PANTHER" id="PTHR24093">
    <property type="entry name" value="CATION TRANSPORTING ATPASE"/>
    <property type="match status" value="1"/>
</dbReference>
<evidence type="ECO:0000256" key="6">
    <source>
        <dbReference type="ARBA" id="ARBA00022475"/>
    </source>
</evidence>
<dbReference type="OrthoDB" id="116380at2759"/>
<dbReference type="SMART" id="SM00831">
    <property type="entry name" value="Cation_ATPase_N"/>
    <property type="match status" value="1"/>
</dbReference>
<evidence type="ECO:0000256" key="4">
    <source>
        <dbReference type="ARBA" id="ARBA00017380"/>
    </source>
</evidence>
<dbReference type="Gene3D" id="2.70.150.10">
    <property type="entry name" value="Calcium-transporting ATPase, cytoplasmic transduction domain A"/>
    <property type="match status" value="1"/>
</dbReference>
<evidence type="ECO:0000256" key="3">
    <source>
        <dbReference type="ARBA" id="ARBA00012790"/>
    </source>
</evidence>
<keyword evidence="16" id="KW-1278">Translocase</keyword>
<evidence type="ECO:0000256" key="1">
    <source>
        <dbReference type="ARBA" id="ARBA00004651"/>
    </source>
</evidence>